<evidence type="ECO:0000313" key="2">
    <source>
        <dbReference type="EMBL" id="JAD88172.1"/>
    </source>
</evidence>
<feature type="signal peptide" evidence="1">
    <location>
        <begin position="1"/>
        <end position="23"/>
    </location>
</feature>
<feature type="chain" id="PRO_5002046654" evidence="1">
    <location>
        <begin position="24"/>
        <end position="37"/>
    </location>
</feature>
<protein>
    <submittedName>
        <fullName evidence="2">Uncharacterized protein</fullName>
    </submittedName>
</protein>
<proteinExistence type="predicted"/>
<dbReference type="AlphaFoldDB" id="A0A0A9DWP1"/>
<accession>A0A0A9DWP1</accession>
<keyword evidence="1" id="KW-0732">Signal</keyword>
<evidence type="ECO:0000256" key="1">
    <source>
        <dbReference type="SAM" id="SignalP"/>
    </source>
</evidence>
<reference evidence="2" key="2">
    <citation type="journal article" date="2015" name="Data Brief">
        <title>Shoot transcriptome of the giant reed, Arundo donax.</title>
        <authorList>
            <person name="Barrero R.A."/>
            <person name="Guerrero F.D."/>
            <person name="Moolhuijzen P."/>
            <person name="Goolsby J.A."/>
            <person name="Tidwell J."/>
            <person name="Bellgard S.E."/>
            <person name="Bellgard M.I."/>
        </authorList>
    </citation>
    <scope>NUCLEOTIDE SEQUENCE</scope>
    <source>
        <tissue evidence="2">Shoot tissue taken approximately 20 cm above the soil surface</tissue>
    </source>
</reference>
<sequence length="37" mass="4273">MKWSSQVILLAWICYLSYKPNSGDELVPEPPYPYVAN</sequence>
<name>A0A0A9DWP1_ARUDO</name>
<dbReference type="EMBL" id="GBRH01209723">
    <property type="protein sequence ID" value="JAD88172.1"/>
    <property type="molecule type" value="Transcribed_RNA"/>
</dbReference>
<organism evidence="2">
    <name type="scientific">Arundo donax</name>
    <name type="common">Giant reed</name>
    <name type="synonym">Donax arundinaceus</name>
    <dbReference type="NCBI Taxonomy" id="35708"/>
    <lineage>
        <taxon>Eukaryota</taxon>
        <taxon>Viridiplantae</taxon>
        <taxon>Streptophyta</taxon>
        <taxon>Embryophyta</taxon>
        <taxon>Tracheophyta</taxon>
        <taxon>Spermatophyta</taxon>
        <taxon>Magnoliopsida</taxon>
        <taxon>Liliopsida</taxon>
        <taxon>Poales</taxon>
        <taxon>Poaceae</taxon>
        <taxon>PACMAD clade</taxon>
        <taxon>Arundinoideae</taxon>
        <taxon>Arundineae</taxon>
        <taxon>Arundo</taxon>
    </lineage>
</organism>
<reference evidence="2" key="1">
    <citation type="submission" date="2014-09" db="EMBL/GenBank/DDBJ databases">
        <authorList>
            <person name="Magalhaes I.L.F."/>
            <person name="Oliveira U."/>
            <person name="Santos F.R."/>
            <person name="Vidigal T.H.D.A."/>
            <person name="Brescovit A.D."/>
            <person name="Santos A.J."/>
        </authorList>
    </citation>
    <scope>NUCLEOTIDE SEQUENCE</scope>
    <source>
        <tissue evidence="2">Shoot tissue taken approximately 20 cm above the soil surface</tissue>
    </source>
</reference>